<accession>A0AC61QIA0</accession>
<reference evidence="1" key="1">
    <citation type="submission" date="2019-03" db="EMBL/GenBank/DDBJ databases">
        <title>Candidatus Syntrophosphaera thermopropionivorans: a novel player in syntrophic propionate oxidation during anaerobic digestion.</title>
        <authorList>
            <person name="Dyksma S."/>
        </authorList>
    </citation>
    <scope>NUCLEOTIDE SEQUENCE</scope>
    <source>
        <strain evidence="1">W5</strain>
    </source>
</reference>
<evidence type="ECO:0000313" key="2">
    <source>
        <dbReference type="Proteomes" id="UP000294588"/>
    </source>
</evidence>
<sequence>MNYIFTNARIFPLEEPGVSEFDSLLIESRKIKFLGSLSDCKIQSKNHFEIINLQGKALLPAFTDCHTHFTDYAKQFIQLDLSGCRSINEVKQRLETYRETHTKLTEWVLGGGWDINIIDNPQKIRKELLDEFFHDMPVALYSKDFHSRWCNSLALKIAGITENTSDPEGGHIERDNSGKLTGILQETASEWLDRFIIPPSKDETKQCLIQATEKVHSLGLGTIHSMELPLSGEILEDFTRNYKKLRVIRHFYQDELQTMISQKRYSGEGDDWFHLGGLKLFADGSLGSQTAAIFSEYPDSPDFHGILRLSEEEMYRLTLSALEHSFYTLIHCIGDRAVHLAINALLRVKEEKPENHFKNRLEHIQSIREEDIPRLKACAAGCSVQPIHIANDIPLIEKHWKTIEQEAYYFRSLIDKRIKLAFGSDAPIAPINPFYGIYSALQRKADLNPEAKPWLPEQCLNIWEALQGYTINAAELAGIDNLAGTITPRKNADLMVLEDFTKLPDEYWLEAESLLTMMGGEIVWNKLT</sequence>
<keyword evidence="2" id="KW-1185">Reference proteome</keyword>
<protein>
    <submittedName>
        <fullName evidence="1">Amidohydrolase</fullName>
    </submittedName>
</protein>
<gene>
    <name evidence="1" type="ORF">E0946_05620</name>
</gene>
<proteinExistence type="predicted"/>
<organism evidence="1 2">
    <name type="scientific">Candidatus Syntrophosphaera thermopropionivorans</name>
    <dbReference type="NCBI Taxonomy" id="2593015"/>
    <lineage>
        <taxon>Bacteria</taxon>
        <taxon>Pseudomonadati</taxon>
        <taxon>Candidatus Cloacimonadota</taxon>
        <taxon>Candidatus Cloacimonadia</taxon>
        <taxon>Candidatus Cloacimonadales</taxon>
        <taxon>Candidatus Cloacimonadaceae</taxon>
        <taxon>Candidatus Syntrophosphaera</taxon>
    </lineage>
</organism>
<dbReference type="EMBL" id="SMOG01000019">
    <property type="protein sequence ID" value="TDF72696.1"/>
    <property type="molecule type" value="Genomic_DNA"/>
</dbReference>
<evidence type="ECO:0000313" key="1">
    <source>
        <dbReference type="EMBL" id="TDF72696.1"/>
    </source>
</evidence>
<name>A0AC61QIA0_9BACT</name>
<dbReference type="Proteomes" id="UP000294588">
    <property type="component" value="Unassembled WGS sequence"/>
</dbReference>
<comment type="caution">
    <text evidence="1">The sequence shown here is derived from an EMBL/GenBank/DDBJ whole genome shotgun (WGS) entry which is preliminary data.</text>
</comment>